<evidence type="ECO:0000313" key="3">
    <source>
        <dbReference type="EMBL" id="KAK5077612.1"/>
    </source>
</evidence>
<comment type="caution">
    <text evidence="3">The sequence shown here is derived from an EMBL/GenBank/DDBJ whole genome shotgun (WGS) entry which is preliminary data.</text>
</comment>
<dbReference type="Pfam" id="PF11374">
    <property type="entry name" value="DUF3176"/>
    <property type="match status" value="1"/>
</dbReference>
<organism evidence="3 4">
    <name type="scientific">Lithohypha guttulata</name>
    <dbReference type="NCBI Taxonomy" id="1690604"/>
    <lineage>
        <taxon>Eukaryota</taxon>
        <taxon>Fungi</taxon>
        <taxon>Dikarya</taxon>
        <taxon>Ascomycota</taxon>
        <taxon>Pezizomycotina</taxon>
        <taxon>Eurotiomycetes</taxon>
        <taxon>Chaetothyriomycetidae</taxon>
        <taxon>Chaetothyriales</taxon>
        <taxon>Trichomeriaceae</taxon>
        <taxon>Lithohypha</taxon>
    </lineage>
</organism>
<feature type="region of interest" description="Disordered" evidence="1">
    <location>
        <begin position="1"/>
        <end position="32"/>
    </location>
</feature>
<evidence type="ECO:0000313" key="4">
    <source>
        <dbReference type="Proteomes" id="UP001345013"/>
    </source>
</evidence>
<feature type="transmembrane region" description="Helical" evidence="2">
    <location>
        <begin position="85"/>
        <end position="107"/>
    </location>
</feature>
<feature type="transmembrane region" description="Helical" evidence="2">
    <location>
        <begin position="137"/>
        <end position="158"/>
    </location>
</feature>
<dbReference type="EMBL" id="JAVRRG010000210">
    <property type="protein sequence ID" value="KAK5077612.1"/>
    <property type="molecule type" value="Genomic_DNA"/>
</dbReference>
<keyword evidence="2" id="KW-0472">Membrane</keyword>
<evidence type="ECO:0000256" key="2">
    <source>
        <dbReference type="SAM" id="Phobius"/>
    </source>
</evidence>
<feature type="transmembrane region" description="Helical" evidence="2">
    <location>
        <begin position="43"/>
        <end position="65"/>
    </location>
</feature>
<sequence length="609" mass="67020">MKLPRKKRPALRVSPPSSPEESPLHSPHPSRGKKVRNYVDNWWLWELFGLILATGCLSAIVGILAKYHGQSLSQWPYSITLNSLLAFLSAVSKSSLLIPVAAGVSQLKWTRFNQRRGLIDLQRFDDASRGPLGSLMLLFRGGWLAFIGALIIIAALAIEPFVQQIVSYPVRSIESTVELATVPRTSEYNRYAMTNYGGGANINELVPDLKASIYTGIYGGGTQVQPTCISGNCSWPSFDSLAVCSSCVDVTQSITIFDVKEFEVSGSADTACNMSLPISRPEPVPYWSPGRDQLEVRLEYAGNSDLGTLPFGTRMTMNMVPGITGLVDKHNRINSSMSTFTTIYYSDGYSTDCTRDHGKVTATECMLYWCIQSLSTEVKSSVLTETSSSPRSMIHNTTQPRREFYLDDNGVPYYVSKDGGFGAQGVESFLMNDIFSAGNATNKYGTNAGASNDIVSILSNKAFDHYGNSKSTGNTTGTAGLSEIVTRVADSMSANIRTAVTYDNTSRPAIGTTWEQETFINVRWPWLILPLLLDVLALVFLVFVVVSTKRSNTQVWKTSQMVTIFHGFTFREQMDMEKAHGMIDMEDVARSIEVRLVPTGEGKRLSKVP</sequence>
<name>A0ABR0JXL4_9EURO</name>
<proteinExistence type="predicted"/>
<dbReference type="PANTHER" id="PTHR35394">
    <property type="entry name" value="DUF3176 DOMAIN-CONTAINING PROTEIN"/>
    <property type="match status" value="1"/>
</dbReference>
<gene>
    <name evidence="3" type="ORF">LTR24_009473</name>
</gene>
<dbReference type="InterPro" id="IPR021514">
    <property type="entry name" value="DUF3176"/>
</dbReference>
<dbReference type="PANTHER" id="PTHR35394:SF5">
    <property type="entry name" value="DUF3176 DOMAIN-CONTAINING PROTEIN"/>
    <property type="match status" value="1"/>
</dbReference>
<evidence type="ECO:0000256" key="1">
    <source>
        <dbReference type="SAM" id="MobiDB-lite"/>
    </source>
</evidence>
<dbReference type="Proteomes" id="UP001345013">
    <property type="component" value="Unassembled WGS sequence"/>
</dbReference>
<protein>
    <submittedName>
        <fullName evidence="3">Uncharacterized protein</fullName>
    </submittedName>
</protein>
<keyword evidence="2" id="KW-0812">Transmembrane</keyword>
<keyword evidence="2" id="KW-1133">Transmembrane helix</keyword>
<reference evidence="3 4" key="1">
    <citation type="submission" date="2023-08" db="EMBL/GenBank/DDBJ databases">
        <title>Black Yeasts Isolated from many extreme environments.</title>
        <authorList>
            <person name="Coleine C."/>
            <person name="Stajich J.E."/>
            <person name="Selbmann L."/>
        </authorList>
    </citation>
    <scope>NUCLEOTIDE SEQUENCE [LARGE SCALE GENOMIC DNA]</scope>
    <source>
        <strain evidence="3 4">CCFEE 5885</strain>
    </source>
</reference>
<keyword evidence="4" id="KW-1185">Reference proteome</keyword>
<accession>A0ABR0JXL4</accession>
<feature type="transmembrane region" description="Helical" evidence="2">
    <location>
        <begin position="524"/>
        <end position="546"/>
    </location>
</feature>
<feature type="compositionally biased region" description="Basic residues" evidence="1">
    <location>
        <begin position="1"/>
        <end position="10"/>
    </location>
</feature>